<dbReference type="PIRSF" id="PIRSF007663">
    <property type="entry name" value="UCP007663"/>
    <property type="match status" value="1"/>
</dbReference>
<keyword evidence="5" id="KW-1185">Reference proteome</keyword>
<evidence type="ECO:0000259" key="2">
    <source>
        <dbReference type="Pfam" id="PF21307"/>
    </source>
</evidence>
<feature type="domain" description="Glycosyl hydrolase family 95 catalytic" evidence="3">
    <location>
        <begin position="295"/>
        <end position="700"/>
    </location>
</feature>
<evidence type="ECO:0000259" key="1">
    <source>
        <dbReference type="Pfam" id="PF14498"/>
    </source>
</evidence>
<dbReference type="EMBL" id="FNQC01000007">
    <property type="protein sequence ID" value="SDZ20889.1"/>
    <property type="molecule type" value="Genomic_DNA"/>
</dbReference>
<reference evidence="4 5" key="1">
    <citation type="submission" date="2016-10" db="EMBL/GenBank/DDBJ databases">
        <authorList>
            <person name="Varghese N."/>
            <person name="Submissions S."/>
        </authorList>
    </citation>
    <scope>NUCLEOTIDE SEQUENCE [LARGE SCALE GENOMIC DNA]</scope>
    <source>
        <strain evidence="4 5">DSM 17997</strain>
    </source>
</reference>
<organism evidence="4 5">
    <name type="scientific">Rhodonellum ikkaensis</name>
    <dbReference type="NCBI Taxonomy" id="336829"/>
    <lineage>
        <taxon>Bacteria</taxon>
        <taxon>Pseudomonadati</taxon>
        <taxon>Bacteroidota</taxon>
        <taxon>Cytophagia</taxon>
        <taxon>Cytophagales</taxon>
        <taxon>Cytophagaceae</taxon>
        <taxon>Rhodonellum</taxon>
    </lineage>
</organism>
<dbReference type="SUPFAM" id="SSF48208">
    <property type="entry name" value="Six-hairpin glycosidases"/>
    <property type="match status" value="1"/>
</dbReference>
<sequence>MTANSRSFFISVAVLFFCLTSSFAQKSLWYQQPAEKWEDALPIGNGRLGAMVFGKTNTERIQLNEDSLWPGGPDDWGPAPGKRSDLEEIRKMLLLGENKKADSLLVERFSRKGVLRSHQTLGDLWLDLGHTDISAYSRELDLETASVIIRYKTDGFQVTQKVFSSAPDQALVVEITTEHPDGLNGHIRLSRPDDEGFPTVSVQTVTPQILEMSGEITQRKGEVDSKPAPILHGVRFQSLLFAENKEGTLTVEKDRFSMRGVQKLTLKLVTNTSFYHRDFRGENQKQLLAIKGMDFDSLYARHLKDYGELFNRVSLRLGDVVKNDIPTDLRIKQVQEGKTDLFLESLLFDFGRYLLIASSRPGTLPANLQGIWNPHISAPWNADYHMNINMQMNYWPAEVTNLSELHDPFFDFTDGIVNSGKITARESYGMRGAAFGHTTDIWKPTFLQAATAYWGGWIGAGGWMAQHYWERFAFTQDRRFLQERLYPALTEVAAFYADWLVEDPKDGKLVSAPSTSPENSFINAKGESVATTMGAAMDQQIIAEVFDHFIAACEILDLQPALLDEIKEKRGKLRSGLQVGKEGRLLEWDQEYAEPEKGHRHMSHLYAFHPGNAVTKSTTPELFDAVKKTLDYRLANGGAGTGWSRAWLINFSARLQEGEMAHEHIQKLITQSLYSNLFDAHPPFQIDGNFGYTAGVAEMLLQSHEGNSIHLLPALPGAWASGEVKGLKARGNYSVDISWENGILKSAVITSHLGGKGKVNYQGKEKQFDLQKGAVLELVF</sequence>
<protein>
    <submittedName>
        <fullName evidence="4">Alpha-L-fucosidase 2</fullName>
    </submittedName>
</protein>
<dbReference type="Pfam" id="PF22124">
    <property type="entry name" value="Glyco_hydro_95_cat"/>
    <property type="match status" value="1"/>
</dbReference>
<name>A0A1H3R7D8_9BACT</name>
<dbReference type="PANTHER" id="PTHR31084:SF0">
    <property type="entry name" value="ALPHA-L-FUCOSIDASE 2"/>
    <property type="match status" value="1"/>
</dbReference>
<accession>A0A1H3R7D8</accession>
<feature type="domain" description="Glycosyl hydrolase family 95 N-terminal" evidence="1">
    <location>
        <begin position="28"/>
        <end position="274"/>
    </location>
</feature>
<dbReference type="RefSeq" id="WP_019597825.1">
    <property type="nucleotide sequence ID" value="NZ_FNQC01000007.1"/>
</dbReference>
<gene>
    <name evidence="4" type="ORF">SAMN05444412_107204</name>
</gene>
<evidence type="ECO:0000259" key="3">
    <source>
        <dbReference type="Pfam" id="PF22124"/>
    </source>
</evidence>
<dbReference type="InterPro" id="IPR027414">
    <property type="entry name" value="GH95_N_dom"/>
</dbReference>
<proteinExistence type="predicted"/>
<dbReference type="Pfam" id="PF21307">
    <property type="entry name" value="Glyco_hydro_95_C"/>
    <property type="match status" value="1"/>
</dbReference>
<comment type="caution">
    <text evidence="4">The sequence shown here is derived from an EMBL/GenBank/DDBJ whole genome shotgun (WGS) entry which is preliminary data.</text>
</comment>
<dbReference type="InterPro" id="IPR049053">
    <property type="entry name" value="AFCA-like_C"/>
</dbReference>
<dbReference type="PANTHER" id="PTHR31084">
    <property type="entry name" value="ALPHA-L-FUCOSIDASE 2"/>
    <property type="match status" value="1"/>
</dbReference>
<feature type="domain" description="Alpha fucosidase A-like C-terminal" evidence="2">
    <location>
        <begin position="702"/>
        <end position="764"/>
    </location>
</feature>
<dbReference type="InterPro" id="IPR054363">
    <property type="entry name" value="GH95_cat"/>
</dbReference>
<dbReference type="InterPro" id="IPR012341">
    <property type="entry name" value="6hp_glycosidase-like_sf"/>
</dbReference>
<dbReference type="Pfam" id="PF14498">
    <property type="entry name" value="Glyco_hyd_65N_2"/>
    <property type="match status" value="1"/>
</dbReference>
<dbReference type="InterPro" id="IPR016518">
    <property type="entry name" value="Alpha-L-fucosidase"/>
</dbReference>
<dbReference type="Proteomes" id="UP000199663">
    <property type="component" value="Unassembled WGS sequence"/>
</dbReference>
<dbReference type="Gene3D" id="1.50.10.10">
    <property type="match status" value="1"/>
</dbReference>
<evidence type="ECO:0000313" key="4">
    <source>
        <dbReference type="EMBL" id="SDZ20889.1"/>
    </source>
</evidence>
<evidence type="ECO:0000313" key="5">
    <source>
        <dbReference type="Proteomes" id="UP000199663"/>
    </source>
</evidence>
<dbReference type="InterPro" id="IPR008928">
    <property type="entry name" value="6-hairpin_glycosidase_sf"/>
</dbReference>